<evidence type="ECO:0000313" key="2">
    <source>
        <dbReference type="Proteomes" id="UP000240708"/>
    </source>
</evidence>
<proteinExistence type="predicted"/>
<keyword evidence="2" id="KW-1185">Reference proteome</keyword>
<protein>
    <submittedName>
        <fullName evidence="1">Uncharacterized protein DUF2851</fullName>
    </submittedName>
</protein>
<accession>A0A2P8E8C4</accession>
<comment type="caution">
    <text evidence="1">The sequence shown here is derived from an EMBL/GenBank/DDBJ whole genome shotgun (WGS) entry which is preliminary data.</text>
</comment>
<evidence type="ECO:0000313" key="1">
    <source>
        <dbReference type="EMBL" id="PSL05739.1"/>
    </source>
</evidence>
<dbReference type="OrthoDB" id="1005072at2"/>
<dbReference type="Proteomes" id="UP000240708">
    <property type="component" value="Unassembled WGS sequence"/>
</dbReference>
<dbReference type="RefSeq" id="WP_106566784.1">
    <property type="nucleotide sequence ID" value="NZ_PYGF01000003.1"/>
</dbReference>
<name>A0A2P8E8C4_9BACT</name>
<dbReference type="Pfam" id="PF11013">
    <property type="entry name" value="DUF2851"/>
    <property type="match status" value="1"/>
</dbReference>
<organism evidence="1 2">
    <name type="scientific">Cecembia rubra</name>
    <dbReference type="NCBI Taxonomy" id="1485585"/>
    <lineage>
        <taxon>Bacteria</taxon>
        <taxon>Pseudomonadati</taxon>
        <taxon>Bacteroidota</taxon>
        <taxon>Cytophagia</taxon>
        <taxon>Cytophagales</taxon>
        <taxon>Cyclobacteriaceae</taxon>
        <taxon>Cecembia</taxon>
    </lineage>
</organism>
<reference evidence="1 2" key="1">
    <citation type="submission" date="2018-03" db="EMBL/GenBank/DDBJ databases">
        <title>Genomic Encyclopedia of Archaeal and Bacterial Type Strains, Phase II (KMG-II): from individual species to whole genera.</title>
        <authorList>
            <person name="Goeker M."/>
        </authorList>
    </citation>
    <scope>NUCLEOTIDE SEQUENCE [LARGE SCALE GENOMIC DNA]</scope>
    <source>
        <strain evidence="1 2">DSM 28057</strain>
    </source>
</reference>
<dbReference type="AlphaFoldDB" id="A0A2P8E8C4"/>
<dbReference type="EMBL" id="PYGF01000003">
    <property type="protein sequence ID" value="PSL05739.1"/>
    <property type="molecule type" value="Genomic_DNA"/>
</dbReference>
<dbReference type="InterPro" id="IPR021272">
    <property type="entry name" value="DUF2851"/>
</dbReference>
<gene>
    <name evidence="1" type="ORF">CLV48_103254</name>
</gene>
<sequence>MDFQENFLQTVWKYQYFDKKNLQTTTGQNLEVKKIGFHNFHEGPDFLEAHLRIGSLDYHGHVEIHKNASDWMQHAHSKDEKYKPVILHVVYNNDVPIFHRDGSPIPTLELKGKILLDVIRNYERLIENKAEILCSDSIHSIAQIIRFSMLEKALVERLELKSAKILEILQKTGNDWEETSYRWMFYCFGFKTNSEPMLQLAESLPYKILQKQGSKNMVLEALLLGQAGLLYEFDKDERTIFLKSEYDFYQKKYGLKSFLSQHDWKFMGVRPGNFPYQRIAQLAKIIAKNPALFSTILDASQSLGKFKEIFTIEADLYWKEHTRPRVPSKRMMAGSLSKNTINLLVINLITPLWYAYGRYINDPDWKEKCFELLQEVPTEDNFIIRKFAKVGWTGNDAFYSQGMIGLYHEYCKNKRCLECKIGQNLLKPTKR</sequence>